<dbReference type="PROSITE" id="PS51064">
    <property type="entry name" value="IRS_PTB"/>
    <property type="match status" value="1"/>
</dbReference>
<dbReference type="InterPro" id="IPR002404">
    <property type="entry name" value="IRS_PTB"/>
</dbReference>
<organism evidence="3 4">
    <name type="scientific">Umbra pygmaea</name>
    <name type="common">Eastern mudminnow</name>
    <dbReference type="NCBI Taxonomy" id="75934"/>
    <lineage>
        <taxon>Eukaryota</taxon>
        <taxon>Metazoa</taxon>
        <taxon>Chordata</taxon>
        <taxon>Craniata</taxon>
        <taxon>Vertebrata</taxon>
        <taxon>Euteleostomi</taxon>
        <taxon>Actinopterygii</taxon>
        <taxon>Neopterygii</taxon>
        <taxon>Teleostei</taxon>
        <taxon>Protacanthopterygii</taxon>
        <taxon>Esociformes</taxon>
        <taxon>Umbridae</taxon>
        <taxon>Umbra</taxon>
    </lineage>
</organism>
<dbReference type="Pfam" id="PF02174">
    <property type="entry name" value="IRS"/>
    <property type="match status" value="1"/>
</dbReference>
<dbReference type="PANTHER" id="PTHR21258">
    <property type="entry name" value="DOCKING PROTEIN RELATED"/>
    <property type="match status" value="1"/>
</dbReference>
<dbReference type="InterPro" id="IPR011993">
    <property type="entry name" value="PH-like_dom_sf"/>
</dbReference>
<accession>A0ABD0XSB4</accession>
<dbReference type="AlphaFoldDB" id="A0ABD0XSB4"/>
<feature type="compositionally biased region" description="Low complexity" evidence="1">
    <location>
        <begin position="370"/>
        <end position="396"/>
    </location>
</feature>
<dbReference type="EMBL" id="JAGEUA010000001">
    <property type="protein sequence ID" value="KAL1023669.1"/>
    <property type="molecule type" value="Genomic_DNA"/>
</dbReference>
<dbReference type="PANTHER" id="PTHR21258:SF46">
    <property type="entry name" value="DOCKING PROTEIN 1"/>
    <property type="match status" value="1"/>
</dbReference>
<keyword evidence="4" id="KW-1185">Reference proteome</keyword>
<dbReference type="Gene3D" id="2.30.29.30">
    <property type="entry name" value="Pleckstrin-homology domain (PH domain)/Phosphotyrosine-binding domain (PTB)"/>
    <property type="match status" value="1"/>
</dbReference>
<name>A0ABD0XSB4_UMBPY</name>
<dbReference type="SUPFAM" id="SSF50729">
    <property type="entry name" value="PH domain-like"/>
    <property type="match status" value="1"/>
</dbReference>
<evidence type="ECO:0000256" key="1">
    <source>
        <dbReference type="SAM" id="MobiDB-lite"/>
    </source>
</evidence>
<protein>
    <recommendedName>
        <fullName evidence="2">IRS-type PTB domain-containing protein</fullName>
    </recommendedName>
</protein>
<reference evidence="3 4" key="1">
    <citation type="submission" date="2024-06" db="EMBL/GenBank/DDBJ databases">
        <authorList>
            <person name="Pan Q."/>
            <person name="Wen M."/>
            <person name="Jouanno E."/>
            <person name="Zahm M."/>
            <person name="Klopp C."/>
            <person name="Cabau C."/>
            <person name="Louis A."/>
            <person name="Berthelot C."/>
            <person name="Parey E."/>
            <person name="Roest Crollius H."/>
            <person name="Montfort J."/>
            <person name="Robinson-Rechavi M."/>
            <person name="Bouchez O."/>
            <person name="Lampietro C."/>
            <person name="Lopez Roques C."/>
            <person name="Donnadieu C."/>
            <person name="Postlethwait J."/>
            <person name="Bobe J."/>
            <person name="Verreycken H."/>
            <person name="Guiguen Y."/>
        </authorList>
    </citation>
    <scope>NUCLEOTIDE SEQUENCE [LARGE SCALE GENOMIC DNA]</scope>
    <source>
        <strain evidence="3">Up_M1</strain>
        <tissue evidence="3">Testis</tissue>
    </source>
</reference>
<sequence>MLRPAPRTMLRSVWRLMAGGLFSLLKRTTALTGWKRSVRSPSRRSSGGLKSQLQMEDNQIYVSREEVSDFRVAVQLTDAAVHCGLQGEYYWLHVGQEELALKEGETRKYLLGWPYRLLRRYGRDKLSFSIEAGRRCTSGPGAFLFETIQAEDIFSRVETAIREQKSVAGDEPESRDAVSKPSPVLPRSKAPLPKLPESANIMDGGYSPRPVSFNAIGTADSVYTRCTDLIGPEECPYSKPADNVMAKALASNSYLPLQPVPTLTPGSNNHGNRLEALYVDPAGVLSLTPPRCTPPPPPTLSFSSGHHGIDPEPVYSEVYIHASHSPGPTKSPLQKKEEPIYSEPCVGDNKNEGPKTDPFAHLYSHVCKPASSVTSSTSSPSSSLTLKKTLATRRPTAGVPSGHP</sequence>
<feature type="region of interest" description="Disordered" evidence="1">
    <location>
        <begin position="164"/>
        <end position="203"/>
    </location>
</feature>
<evidence type="ECO:0000313" key="3">
    <source>
        <dbReference type="EMBL" id="KAL1023669.1"/>
    </source>
</evidence>
<dbReference type="SMART" id="SM01244">
    <property type="entry name" value="IRS"/>
    <property type="match status" value="1"/>
</dbReference>
<dbReference type="Proteomes" id="UP001557470">
    <property type="component" value="Unassembled WGS sequence"/>
</dbReference>
<evidence type="ECO:0000259" key="2">
    <source>
        <dbReference type="PROSITE" id="PS51064"/>
    </source>
</evidence>
<dbReference type="InterPro" id="IPR050996">
    <property type="entry name" value="Docking_Protein_DOK"/>
</dbReference>
<feature type="domain" description="IRS-type PTB" evidence="2">
    <location>
        <begin position="66"/>
        <end position="171"/>
    </location>
</feature>
<proteinExistence type="predicted"/>
<gene>
    <name evidence="3" type="ORF">UPYG_G00044330</name>
</gene>
<evidence type="ECO:0000313" key="4">
    <source>
        <dbReference type="Proteomes" id="UP001557470"/>
    </source>
</evidence>
<comment type="caution">
    <text evidence="3">The sequence shown here is derived from an EMBL/GenBank/DDBJ whole genome shotgun (WGS) entry which is preliminary data.</text>
</comment>
<dbReference type="SMART" id="SM00310">
    <property type="entry name" value="PTBI"/>
    <property type="match status" value="1"/>
</dbReference>
<feature type="region of interest" description="Disordered" evidence="1">
    <location>
        <begin position="370"/>
        <end position="404"/>
    </location>
</feature>